<keyword evidence="1 6" id="KW-0597">Phosphoprotein</keyword>
<dbReference type="Pfam" id="PF00196">
    <property type="entry name" value="GerE"/>
    <property type="match status" value="1"/>
</dbReference>
<dbReference type="InterPro" id="IPR001789">
    <property type="entry name" value="Sig_transdc_resp-reg_receiver"/>
</dbReference>
<comment type="caution">
    <text evidence="9">The sequence shown here is derived from an EMBL/GenBank/DDBJ whole genome shotgun (WGS) entry which is preliminary data.</text>
</comment>
<keyword evidence="4" id="KW-0238">DNA-binding</keyword>
<dbReference type="InterPro" id="IPR011006">
    <property type="entry name" value="CheY-like_superfamily"/>
</dbReference>
<dbReference type="Gene3D" id="1.10.10.10">
    <property type="entry name" value="Winged helix-like DNA-binding domain superfamily/Winged helix DNA-binding domain"/>
    <property type="match status" value="1"/>
</dbReference>
<dbReference type="Gene3D" id="3.40.50.2300">
    <property type="match status" value="1"/>
</dbReference>
<dbReference type="RefSeq" id="WP_160795733.1">
    <property type="nucleotide sequence ID" value="NZ_WSSB01000005.1"/>
</dbReference>
<reference evidence="9 10" key="1">
    <citation type="submission" date="2019-12" db="EMBL/GenBank/DDBJ databases">
        <title>Neisseriaceae gen. nov. sp. Genome sequencing and assembly.</title>
        <authorList>
            <person name="Liu Z."/>
            <person name="Li A."/>
        </authorList>
    </citation>
    <scope>NUCLEOTIDE SEQUENCE [LARGE SCALE GENOMIC DNA]</scope>
    <source>
        <strain evidence="9 10">B2N2-7</strain>
    </source>
</reference>
<dbReference type="PANTHER" id="PTHR44688:SF16">
    <property type="entry name" value="DNA-BINDING TRANSCRIPTIONAL ACTIVATOR DEVR_DOSR"/>
    <property type="match status" value="1"/>
</dbReference>
<evidence type="ECO:0000256" key="1">
    <source>
        <dbReference type="ARBA" id="ARBA00022553"/>
    </source>
</evidence>
<dbReference type="EMBL" id="WSSB01000005">
    <property type="protein sequence ID" value="MXR36606.1"/>
    <property type="molecule type" value="Genomic_DNA"/>
</dbReference>
<evidence type="ECO:0000259" key="8">
    <source>
        <dbReference type="PROSITE" id="PS50110"/>
    </source>
</evidence>
<dbReference type="SUPFAM" id="SSF46894">
    <property type="entry name" value="C-terminal effector domain of the bipartite response regulators"/>
    <property type="match status" value="1"/>
</dbReference>
<dbReference type="PROSITE" id="PS50043">
    <property type="entry name" value="HTH_LUXR_2"/>
    <property type="match status" value="1"/>
</dbReference>
<dbReference type="InterPro" id="IPR036388">
    <property type="entry name" value="WH-like_DNA-bd_sf"/>
</dbReference>
<dbReference type="Pfam" id="PF00072">
    <property type="entry name" value="Response_reg"/>
    <property type="match status" value="1"/>
</dbReference>
<dbReference type="Proteomes" id="UP000467214">
    <property type="component" value="Unassembled WGS sequence"/>
</dbReference>
<dbReference type="CDD" id="cd06170">
    <property type="entry name" value="LuxR_C_like"/>
    <property type="match status" value="1"/>
</dbReference>
<accession>A0A845BQU3</accession>
<organism evidence="9 10">
    <name type="scientific">Craterilacuibacter sinensis</name>
    <dbReference type="NCBI Taxonomy" id="2686017"/>
    <lineage>
        <taxon>Bacteria</taxon>
        <taxon>Pseudomonadati</taxon>
        <taxon>Pseudomonadota</taxon>
        <taxon>Betaproteobacteria</taxon>
        <taxon>Neisseriales</taxon>
        <taxon>Neisseriaceae</taxon>
        <taxon>Craterilacuibacter</taxon>
    </lineage>
</organism>
<evidence type="ECO:0000256" key="2">
    <source>
        <dbReference type="ARBA" id="ARBA00023012"/>
    </source>
</evidence>
<sequence length="203" mass="22503">MSERSMKIHVVDDDDAFRDSLLWLLESHDYQVEGHDSAEAFLIGRTRGEVACLIADVRMPGMNGLLLLGELQQMGINWPVIFMTGHGDVPMAVQALRNGAHDFLEKPFDQAALLASLDSALAVALDRQSKLLAYERVAARLALLTQREREVLDLVVQGKMNKVIADALGISIKTVEVHRGKMMDKMRARSVVELVQALVSVQE</sequence>
<dbReference type="SMART" id="SM00421">
    <property type="entry name" value="HTH_LUXR"/>
    <property type="match status" value="1"/>
</dbReference>
<dbReference type="GO" id="GO:0000160">
    <property type="term" value="P:phosphorelay signal transduction system"/>
    <property type="evidence" value="ECO:0007669"/>
    <property type="project" value="UniProtKB-KW"/>
</dbReference>
<dbReference type="AlphaFoldDB" id="A0A845BQU3"/>
<dbReference type="PANTHER" id="PTHR44688">
    <property type="entry name" value="DNA-BINDING TRANSCRIPTIONAL ACTIVATOR DEVR_DOSR"/>
    <property type="match status" value="1"/>
</dbReference>
<evidence type="ECO:0000313" key="10">
    <source>
        <dbReference type="Proteomes" id="UP000467214"/>
    </source>
</evidence>
<protein>
    <submittedName>
        <fullName evidence="9">Response regulator</fullName>
    </submittedName>
</protein>
<keyword evidence="10" id="KW-1185">Reference proteome</keyword>
<keyword evidence="2" id="KW-0902">Two-component regulatory system</keyword>
<dbReference type="FunFam" id="3.40.50.2300:FF:000018">
    <property type="entry name" value="DNA-binding transcriptional regulator NtrC"/>
    <property type="match status" value="1"/>
</dbReference>
<evidence type="ECO:0000313" key="9">
    <source>
        <dbReference type="EMBL" id="MXR36606.1"/>
    </source>
</evidence>
<dbReference type="GO" id="GO:0003677">
    <property type="term" value="F:DNA binding"/>
    <property type="evidence" value="ECO:0007669"/>
    <property type="project" value="UniProtKB-KW"/>
</dbReference>
<gene>
    <name evidence="9" type="ORF">GQF02_06450</name>
</gene>
<evidence type="ECO:0000259" key="7">
    <source>
        <dbReference type="PROSITE" id="PS50043"/>
    </source>
</evidence>
<dbReference type="PROSITE" id="PS50110">
    <property type="entry name" value="RESPONSE_REGULATORY"/>
    <property type="match status" value="1"/>
</dbReference>
<name>A0A845BQU3_9NEIS</name>
<feature type="domain" description="Response regulatory" evidence="8">
    <location>
        <begin position="7"/>
        <end position="121"/>
    </location>
</feature>
<proteinExistence type="predicted"/>
<dbReference type="SMART" id="SM00448">
    <property type="entry name" value="REC"/>
    <property type="match status" value="1"/>
</dbReference>
<dbReference type="InterPro" id="IPR016032">
    <property type="entry name" value="Sig_transdc_resp-reg_C-effctor"/>
</dbReference>
<keyword evidence="5" id="KW-0804">Transcription</keyword>
<evidence type="ECO:0000256" key="5">
    <source>
        <dbReference type="ARBA" id="ARBA00023163"/>
    </source>
</evidence>
<feature type="modified residue" description="4-aspartylphosphate" evidence="6">
    <location>
        <position position="56"/>
    </location>
</feature>
<evidence type="ECO:0000256" key="3">
    <source>
        <dbReference type="ARBA" id="ARBA00023015"/>
    </source>
</evidence>
<feature type="domain" description="HTH luxR-type" evidence="7">
    <location>
        <begin position="137"/>
        <end position="202"/>
    </location>
</feature>
<keyword evidence="3" id="KW-0805">Transcription regulation</keyword>
<dbReference type="PRINTS" id="PR00038">
    <property type="entry name" value="HTHLUXR"/>
</dbReference>
<dbReference type="InterPro" id="IPR000792">
    <property type="entry name" value="Tscrpt_reg_LuxR_C"/>
</dbReference>
<evidence type="ECO:0000256" key="6">
    <source>
        <dbReference type="PROSITE-ProRule" id="PRU00169"/>
    </source>
</evidence>
<dbReference type="GO" id="GO:0006355">
    <property type="term" value="P:regulation of DNA-templated transcription"/>
    <property type="evidence" value="ECO:0007669"/>
    <property type="project" value="InterPro"/>
</dbReference>
<dbReference type="SUPFAM" id="SSF52172">
    <property type="entry name" value="CheY-like"/>
    <property type="match status" value="1"/>
</dbReference>
<evidence type="ECO:0000256" key="4">
    <source>
        <dbReference type="ARBA" id="ARBA00023125"/>
    </source>
</evidence>